<proteinExistence type="predicted"/>
<dbReference type="Pfam" id="PF07395">
    <property type="entry name" value="Mig-14"/>
    <property type="match status" value="1"/>
</dbReference>
<sequence>MIHHDWKFDFFHYEKDGDIKGSYFLCNGKQIGIMARRSYPLSSDEVLIPFSPHARCFFPDKTNKLSIINKQNIINATWKIARKKQKLYYKGIFFT</sequence>
<dbReference type="InterPro" id="IPR009977">
    <property type="entry name" value="Mig-14"/>
</dbReference>
<dbReference type="EMBL" id="CBWN010000165">
    <property type="protein sequence ID" value="CDL29763.1"/>
    <property type="molecule type" value="Genomic_DNA"/>
</dbReference>
<protein>
    <submittedName>
        <fullName evidence="1">Transcriptional regulator</fullName>
    </submittedName>
</protein>
<organism evidence="1 2">
    <name type="scientific">Escherichia coli ISC7</name>
    <dbReference type="NCBI Taxonomy" id="1432555"/>
    <lineage>
        <taxon>Bacteria</taxon>
        <taxon>Pseudomonadati</taxon>
        <taxon>Pseudomonadota</taxon>
        <taxon>Gammaproteobacteria</taxon>
        <taxon>Enterobacterales</taxon>
        <taxon>Enterobacteriaceae</taxon>
        <taxon>Escherichia</taxon>
    </lineage>
</organism>
<evidence type="ECO:0000313" key="2">
    <source>
        <dbReference type="Proteomes" id="UP000019199"/>
    </source>
</evidence>
<reference evidence="1 2" key="1">
    <citation type="submission" date="2013-10" db="EMBL/GenBank/DDBJ databases">
        <title>Antibiotic resistance diversity of beta-lactamase producers in the General Hospital Vienna.</title>
        <authorList>
            <person name="Barisic I."/>
            <person name="Mitteregger D."/>
            <person name="Hirschl A.M."/>
            <person name="Noehammer C."/>
            <person name="Wiesinger-Mayr H."/>
        </authorList>
    </citation>
    <scope>NUCLEOTIDE SEQUENCE [LARGE SCALE GENOMIC DNA]</scope>
    <source>
        <strain evidence="1 2">ISC7</strain>
    </source>
</reference>
<evidence type="ECO:0000313" key="1">
    <source>
        <dbReference type="EMBL" id="CDL29763.1"/>
    </source>
</evidence>
<comment type="caution">
    <text evidence="1">The sequence shown here is derived from an EMBL/GenBank/DDBJ whole genome shotgun (WGS) entry which is preliminary data.</text>
</comment>
<name>W1F7W7_ECOLX</name>
<dbReference type="AlphaFoldDB" id="W1F7W7"/>
<accession>W1F7W7</accession>
<dbReference type="Proteomes" id="UP000019199">
    <property type="component" value="Unassembled WGS sequence"/>
</dbReference>